<reference evidence="1 2" key="1">
    <citation type="submission" date="2017-12" db="EMBL/GenBank/DDBJ databases">
        <title>Phylogenetic diversity of female urinary microbiome.</title>
        <authorList>
            <person name="Thomas-White K."/>
            <person name="Wolfe A.J."/>
        </authorList>
    </citation>
    <scope>NUCLEOTIDE SEQUENCE [LARGE SCALE GENOMIC DNA]</scope>
    <source>
        <strain evidence="1 2">UMB0038</strain>
    </source>
</reference>
<name>A0AAP3AE15_MICLU</name>
<protein>
    <recommendedName>
        <fullName evidence="3">Scramblase</fullName>
    </recommendedName>
</protein>
<dbReference type="InterPro" id="IPR007612">
    <property type="entry name" value="LOR"/>
</dbReference>
<dbReference type="SUPFAM" id="SSF54518">
    <property type="entry name" value="Tubby C-terminal domain-like"/>
    <property type="match status" value="1"/>
</dbReference>
<accession>A0AAP3AE15</accession>
<dbReference type="EMBL" id="PKJT01000001">
    <property type="protein sequence ID" value="PKZ83764.1"/>
    <property type="molecule type" value="Genomic_DNA"/>
</dbReference>
<organism evidence="1 2">
    <name type="scientific">Micrococcus luteus</name>
    <name type="common">Micrococcus lysodeikticus</name>
    <dbReference type="NCBI Taxonomy" id="1270"/>
    <lineage>
        <taxon>Bacteria</taxon>
        <taxon>Bacillati</taxon>
        <taxon>Actinomycetota</taxon>
        <taxon>Actinomycetes</taxon>
        <taxon>Micrococcales</taxon>
        <taxon>Micrococcaceae</taxon>
        <taxon>Micrococcus</taxon>
    </lineage>
</organism>
<gene>
    <name evidence="1" type="ORF">CYJ95_02360</name>
</gene>
<dbReference type="RefSeq" id="WP_036339093.1">
    <property type="nucleotide sequence ID" value="NZ_CABIZL010000009.1"/>
</dbReference>
<comment type="caution">
    <text evidence="1">The sequence shown here is derived from an EMBL/GenBank/DDBJ whole genome shotgun (WGS) entry which is preliminary data.</text>
</comment>
<sequence length="193" mass="20800">MSPAFDAGRLAHTDVLILQQVTSFLSNDIQVTDPDGRTVVSVVTTGGGLGRMLMGNRSFDVVDGDDGRVLFRLADPATFGRDRFAILDADGLPFANLVRQIAFLRTSVNVEVVDGTCFAVTGDLWDHDYAMTVGQQPIARVTARFGGVMNALAGRSRYEMRLDPGMPPVVRCAVLGTAIALDLIRAKDRRSNG</sequence>
<proteinExistence type="predicted"/>
<evidence type="ECO:0000313" key="2">
    <source>
        <dbReference type="Proteomes" id="UP000234847"/>
    </source>
</evidence>
<dbReference type="AlphaFoldDB" id="A0AAP3AE15"/>
<dbReference type="Pfam" id="PF04525">
    <property type="entry name" value="LOR"/>
    <property type="match status" value="1"/>
</dbReference>
<dbReference type="InterPro" id="IPR025659">
    <property type="entry name" value="Tubby-like_C"/>
</dbReference>
<dbReference type="Proteomes" id="UP000234847">
    <property type="component" value="Unassembled WGS sequence"/>
</dbReference>
<evidence type="ECO:0008006" key="3">
    <source>
        <dbReference type="Google" id="ProtNLM"/>
    </source>
</evidence>
<evidence type="ECO:0000313" key="1">
    <source>
        <dbReference type="EMBL" id="PKZ83764.1"/>
    </source>
</evidence>